<evidence type="ECO:0000313" key="4">
    <source>
        <dbReference type="EMBL" id="QNN48331.1"/>
    </source>
</evidence>
<keyword evidence="4" id="KW-0012">Acyltransferase</keyword>
<keyword evidence="5" id="KW-1185">Reference proteome</keyword>
<feature type="domain" description="Acyltransferase 3" evidence="2">
    <location>
        <begin position="23"/>
        <end position="359"/>
    </location>
</feature>
<keyword evidence="1" id="KW-0472">Membrane</keyword>
<dbReference type="InterPro" id="IPR002656">
    <property type="entry name" value="Acyl_transf_3_dom"/>
</dbReference>
<feature type="transmembrane region" description="Helical" evidence="1">
    <location>
        <begin position="48"/>
        <end position="68"/>
    </location>
</feature>
<evidence type="ECO:0000259" key="3">
    <source>
        <dbReference type="Pfam" id="PF19040"/>
    </source>
</evidence>
<dbReference type="Pfam" id="PF01757">
    <property type="entry name" value="Acyl_transf_3"/>
    <property type="match status" value="1"/>
</dbReference>
<evidence type="ECO:0000313" key="5">
    <source>
        <dbReference type="Proteomes" id="UP000515976"/>
    </source>
</evidence>
<dbReference type="InterPro" id="IPR043968">
    <property type="entry name" value="SGNH"/>
</dbReference>
<name>A0A7G9QYA6_9MICO</name>
<protein>
    <submittedName>
        <fullName evidence="4">Acyltransferase</fullName>
    </submittedName>
</protein>
<dbReference type="EMBL" id="CP060712">
    <property type="protein sequence ID" value="QNN48331.1"/>
    <property type="molecule type" value="Genomic_DNA"/>
</dbReference>
<dbReference type="GO" id="GO:0016020">
    <property type="term" value="C:membrane"/>
    <property type="evidence" value="ECO:0007669"/>
    <property type="project" value="TreeGrafter"/>
</dbReference>
<reference evidence="4 5" key="1">
    <citation type="submission" date="2020-08" db="EMBL/GenBank/DDBJ databases">
        <title>Genome sequence of Phycicoccus endophyticus JCM 31784T.</title>
        <authorList>
            <person name="Hyun D.-W."/>
            <person name="Bae J.-W."/>
        </authorList>
    </citation>
    <scope>NUCLEOTIDE SEQUENCE [LARGE SCALE GENOMIC DNA]</scope>
    <source>
        <strain evidence="4 5">JCM 31784</strain>
    </source>
</reference>
<feature type="transmembrane region" description="Helical" evidence="1">
    <location>
        <begin position="275"/>
        <end position="295"/>
    </location>
</feature>
<organism evidence="4 5">
    <name type="scientific">Phycicoccus endophyticus</name>
    <dbReference type="NCBI Taxonomy" id="1690220"/>
    <lineage>
        <taxon>Bacteria</taxon>
        <taxon>Bacillati</taxon>
        <taxon>Actinomycetota</taxon>
        <taxon>Actinomycetes</taxon>
        <taxon>Micrococcales</taxon>
        <taxon>Intrasporangiaceae</taxon>
        <taxon>Phycicoccus</taxon>
    </lineage>
</organism>
<feature type="transmembrane region" description="Helical" evidence="1">
    <location>
        <begin position="381"/>
        <end position="399"/>
    </location>
</feature>
<dbReference type="Proteomes" id="UP000515976">
    <property type="component" value="Chromosome"/>
</dbReference>
<feature type="transmembrane region" description="Helical" evidence="1">
    <location>
        <begin position="89"/>
        <end position="108"/>
    </location>
</feature>
<dbReference type="KEGG" id="pei:H9L10_08165"/>
<dbReference type="InterPro" id="IPR050879">
    <property type="entry name" value="Acyltransferase_3"/>
</dbReference>
<dbReference type="PANTHER" id="PTHR23028:SF53">
    <property type="entry name" value="ACYL_TRANSF_3 DOMAIN-CONTAINING PROTEIN"/>
    <property type="match status" value="1"/>
</dbReference>
<proteinExistence type="predicted"/>
<dbReference type="GO" id="GO:0016747">
    <property type="term" value="F:acyltransferase activity, transferring groups other than amino-acyl groups"/>
    <property type="evidence" value="ECO:0007669"/>
    <property type="project" value="InterPro"/>
</dbReference>
<feature type="transmembrane region" description="Helical" evidence="1">
    <location>
        <begin position="151"/>
        <end position="174"/>
    </location>
</feature>
<feature type="transmembrane region" description="Helical" evidence="1">
    <location>
        <begin position="186"/>
        <end position="206"/>
    </location>
</feature>
<keyword evidence="1" id="KW-0812">Transmembrane</keyword>
<dbReference type="RefSeq" id="WP_166100515.1">
    <property type="nucleotide sequence ID" value="NZ_BMMY01000007.1"/>
</dbReference>
<dbReference type="PANTHER" id="PTHR23028">
    <property type="entry name" value="ACETYLTRANSFERASE"/>
    <property type="match status" value="1"/>
</dbReference>
<feature type="transmembrane region" description="Helical" evidence="1">
    <location>
        <begin position="244"/>
        <end position="263"/>
    </location>
</feature>
<feature type="transmembrane region" description="Helical" evidence="1">
    <location>
        <begin position="307"/>
        <end position="330"/>
    </location>
</feature>
<keyword evidence="1" id="KW-1133">Transmembrane helix</keyword>
<evidence type="ECO:0000256" key="1">
    <source>
        <dbReference type="SAM" id="Phobius"/>
    </source>
</evidence>
<gene>
    <name evidence="4" type="ORF">H9L10_08165</name>
</gene>
<sequence length="700" mass="73028">MASTEAAVRAWRGAVRAPGFRRDVEGLRALAVLAVVVHHAGLPLEAGFVGVDVLFVVSGFLLAGTLLTELEGTGRVSWVGFLGRRVRRLVPGAVLVLAVVAAWSYLVVPGLRLRSVGTDVVAAATYTLNWLLAGRAADPPELAGPSPLEHYWPLAAGAQLALGVLVLFVVVAVVARRRGGLGTRAALTGVLGTLTAASLAWSLWAPHTAPEAAFYTTTSRGWELGIGALLAVRLAGRERPRTPSAASVALGWAGLALLVVVVLRMPTDVEWPSAWALLPTVPTALVLWSGWAGSGSGPVRLLGLRPLVWLGGLSYSAYLWHWPVIVLSGWTAEYLTGDPLPQWARLALAAAALWPAWVSWRFLEQPVRYGPGLRGRPRASVAAGLALTVVGVAVALPLLPLRTPFVTEPPGGQLPPESRLGAATVVPGRAVADGVQPDWVVPDPLAAAEDRAAADRDGCLADPATGEATTCTFGDDDARTTLALVGDATAMQWLPALRARATDRHWRIVTYATAQCRFTRAPAALAGGPDPGCDAWNAAVSRALESDPPDVVVTSGATPGAGAATDLDARLVRGYAQRWTALGRSGVPVVVIGDTPAAPDDLDVCAAWHAGALEECTFPAAPAVAASGLPVQRAAAERTGPRVRLLDLTPWVCPGGRCPVVVGHVAVHRPGDRVTATYARTLAPRVGRAVTAALRQARGR</sequence>
<keyword evidence="4" id="KW-0808">Transferase</keyword>
<dbReference type="Pfam" id="PF19040">
    <property type="entry name" value="SGNH"/>
    <property type="match status" value="1"/>
</dbReference>
<dbReference type="GO" id="GO:0009103">
    <property type="term" value="P:lipopolysaccharide biosynthetic process"/>
    <property type="evidence" value="ECO:0007669"/>
    <property type="project" value="TreeGrafter"/>
</dbReference>
<accession>A0A7G9QYA6</accession>
<dbReference type="AlphaFoldDB" id="A0A7G9QYA6"/>
<feature type="transmembrane region" description="Helical" evidence="1">
    <location>
        <begin position="342"/>
        <end position="360"/>
    </location>
</feature>
<evidence type="ECO:0000259" key="2">
    <source>
        <dbReference type="Pfam" id="PF01757"/>
    </source>
</evidence>
<feature type="domain" description="SGNH" evidence="3">
    <location>
        <begin position="466"/>
        <end position="664"/>
    </location>
</feature>
<feature type="transmembrane region" description="Helical" evidence="1">
    <location>
        <begin position="212"/>
        <end position="232"/>
    </location>
</feature>